<sequence>MGTILELENLKKRYGLRWALTGVDLTINEGEVLGLLGPNGSGKSTMLKLIAGLAHPTEGKVLINGQKPGPESKGHTAVLPDVDHIYKWMTVQQAIEYVSGFYEDFDHDKADRLIEMMGIETDMKVAHLSKGMNERLKLVLVMARNADLILLDEPLGGIDPTSRDKIIYAIATEYRWEHSAMIIATHLVRDIEPLFDKVLFLKNGQAELYGNADELRSKYNGSIEDIFKEVFV</sequence>
<evidence type="ECO:0000313" key="4">
    <source>
        <dbReference type="EMBL" id="AEE96462.1"/>
    </source>
</evidence>
<dbReference type="InterPro" id="IPR003439">
    <property type="entry name" value="ABC_transporter-like_ATP-bd"/>
</dbReference>
<protein>
    <submittedName>
        <fullName evidence="4">ABC transporter related protein</fullName>
    </submittedName>
</protein>
<dbReference type="Gene3D" id="3.40.50.300">
    <property type="entry name" value="P-loop containing nucleotide triphosphate hydrolases"/>
    <property type="match status" value="1"/>
</dbReference>
<evidence type="ECO:0000313" key="5">
    <source>
        <dbReference type="Proteomes" id="UP000008457"/>
    </source>
</evidence>
<dbReference type="STRING" id="697281.Mahau_1268"/>
<dbReference type="PANTHER" id="PTHR43158">
    <property type="entry name" value="SKFA PEPTIDE EXPORT ATP-BINDING PROTEIN SKFE"/>
    <property type="match status" value="1"/>
</dbReference>
<evidence type="ECO:0000259" key="3">
    <source>
        <dbReference type="PROSITE" id="PS50893"/>
    </source>
</evidence>
<dbReference type="Proteomes" id="UP000008457">
    <property type="component" value="Chromosome"/>
</dbReference>
<dbReference type="PANTHER" id="PTHR43158:SF1">
    <property type="entry name" value="ABC TRANSPORTER, ATP-BINDING PROTEIN"/>
    <property type="match status" value="1"/>
</dbReference>
<gene>
    <name evidence="4" type="ordered locus">Mahau_1268</name>
</gene>
<dbReference type="InterPro" id="IPR003593">
    <property type="entry name" value="AAA+_ATPase"/>
</dbReference>
<dbReference type="InterPro" id="IPR027417">
    <property type="entry name" value="P-loop_NTPase"/>
</dbReference>
<dbReference type="eggNOG" id="COG1131">
    <property type="taxonomic scope" value="Bacteria"/>
</dbReference>
<feature type="domain" description="ABC transporter" evidence="3">
    <location>
        <begin position="5"/>
        <end position="228"/>
    </location>
</feature>
<dbReference type="GO" id="GO:0005524">
    <property type="term" value="F:ATP binding"/>
    <property type="evidence" value="ECO:0007669"/>
    <property type="project" value="UniProtKB-KW"/>
</dbReference>
<dbReference type="HOGENOM" id="CLU_000604_1_2_9"/>
<dbReference type="SUPFAM" id="SSF52540">
    <property type="entry name" value="P-loop containing nucleoside triphosphate hydrolases"/>
    <property type="match status" value="1"/>
</dbReference>
<dbReference type="OrthoDB" id="9804819at2"/>
<reference evidence="5" key="1">
    <citation type="submission" date="2010-11" db="EMBL/GenBank/DDBJ databases">
        <title>The complete genome of Mahella australiensis DSM 15567.</title>
        <authorList>
            <consortium name="US DOE Joint Genome Institute (JGI-PGF)"/>
            <person name="Lucas S."/>
            <person name="Copeland A."/>
            <person name="Lapidus A."/>
            <person name="Bruce D."/>
            <person name="Goodwin L."/>
            <person name="Pitluck S."/>
            <person name="Kyrpides N."/>
            <person name="Mavromatis K."/>
            <person name="Pagani I."/>
            <person name="Ivanova N."/>
            <person name="Teshima H."/>
            <person name="Brettin T."/>
            <person name="Detter J.C."/>
            <person name="Han C."/>
            <person name="Tapia R."/>
            <person name="Land M."/>
            <person name="Hauser L."/>
            <person name="Markowitz V."/>
            <person name="Cheng J.-F."/>
            <person name="Hugenholtz P."/>
            <person name="Woyke T."/>
            <person name="Wu D."/>
            <person name="Spring S."/>
            <person name="Pukall R."/>
            <person name="Steenblock K."/>
            <person name="Schneider S."/>
            <person name="Klenk H.-P."/>
            <person name="Eisen J.A."/>
        </authorList>
    </citation>
    <scope>NUCLEOTIDE SEQUENCE [LARGE SCALE GENOMIC DNA]</scope>
    <source>
        <strain evidence="5">DSM 15567 / CIP 107919 / 50-1 BON</strain>
    </source>
</reference>
<dbReference type="RefSeq" id="WP_013780892.1">
    <property type="nucleotide sequence ID" value="NC_015520.1"/>
</dbReference>
<proteinExistence type="predicted"/>
<keyword evidence="5" id="KW-1185">Reference proteome</keyword>
<keyword evidence="1" id="KW-0547">Nucleotide-binding</keyword>
<evidence type="ECO:0000256" key="1">
    <source>
        <dbReference type="ARBA" id="ARBA00022741"/>
    </source>
</evidence>
<dbReference type="GO" id="GO:0016887">
    <property type="term" value="F:ATP hydrolysis activity"/>
    <property type="evidence" value="ECO:0007669"/>
    <property type="project" value="InterPro"/>
</dbReference>
<dbReference type="PROSITE" id="PS50893">
    <property type="entry name" value="ABC_TRANSPORTER_2"/>
    <property type="match status" value="1"/>
</dbReference>
<organism evidence="4 5">
    <name type="scientific">Mahella australiensis (strain DSM 15567 / CIP 107919 / 50-1 BON)</name>
    <dbReference type="NCBI Taxonomy" id="697281"/>
    <lineage>
        <taxon>Bacteria</taxon>
        <taxon>Bacillati</taxon>
        <taxon>Bacillota</taxon>
        <taxon>Clostridia</taxon>
        <taxon>Thermoanaerobacterales</taxon>
        <taxon>Thermoanaerobacterales Family IV. Incertae Sedis</taxon>
        <taxon>Mahella</taxon>
    </lineage>
</organism>
<name>F3ZWL9_MAHA5</name>
<dbReference type="SMART" id="SM00382">
    <property type="entry name" value="AAA"/>
    <property type="match status" value="1"/>
</dbReference>
<dbReference type="CDD" id="cd03230">
    <property type="entry name" value="ABC_DR_subfamily_A"/>
    <property type="match status" value="1"/>
</dbReference>
<dbReference type="EMBL" id="CP002360">
    <property type="protein sequence ID" value="AEE96462.1"/>
    <property type="molecule type" value="Genomic_DNA"/>
</dbReference>
<evidence type="ECO:0000256" key="2">
    <source>
        <dbReference type="ARBA" id="ARBA00022840"/>
    </source>
</evidence>
<keyword evidence="2" id="KW-0067">ATP-binding</keyword>
<accession>F3ZWL9</accession>
<dbReference type="Pfam" id="PF00005">
    <property type="entry name" value="ABC_tran"/>
    <property type="match status" value="1"/>
</dbReference>
<reference evidence="4 5" key="2">
    <citation type="journal article" date="2011" name="Stand. Genomic Sci.">
        <title>Complete genome sequence of Mahella australiensis type strain (50-1 BON).</title>
        <authorList>
            <person name="Sikorski J."/>
            <person name="Teshima H."/>
            <person name="Nolan M."/>
            <person name="Lucas S."/>
            <person name="Hammon N."/>
            <person name="Deshpande S."/>
            <person name="Cheng J.F."/>
            <person name="Pitluck S."/>
            <person name="Liolios K."/>
            <person name="Pagani I."/>
            <person name="Ivanova N."/>
            <person name="Huntemann M."/>
            <person name="Mavromatis K."/>
            <person name="Ovchinikova G."/>
            <person name="Pati A."/>
            <person name="Tapia R."/>
            <person name="Han C."/>
            <person name="Goodwin L."/>
            <person name="Chen A."/>
            <person name="Palaniappan K."/>
            <person name="Land M."/>
            <person name="Hauser L."/>
            <person name="Ngatchou-Djao O.D."/>
            <person name="Rohde M."/>
            <person name="Pukall R."/>
            <person name="Spring S."/>
            <person name="Abt B."/>
            <person name="Goker M."/>
            <person name="Detter J.C."/>
            <person name="Woyke T."/>
            <person name="Bristow J."/>
            <person name="Markowitz V."/>
            <person name="Hugenholtz P."/>
            <person name="Eisen J.A."/>
            <person name="Kyrpides N.C."/>
            <person name="Klenk H.P."/>
            <person name="Lapidus A."/>
        </authorList>
    </citation>
    <scope>NUCLEOTIDE SEQUENCE [LARGE SCALE GENOMIC DNA]</scope>
    <source>
        <strain evidence="5">DSM 15567 / CIP 107919 / 50-1 BON</strain>
    </source>
</reference>
<dbReference type="AlphaFoldDB" id="F3ZWL9"/>
<dbReference type="KEGG" id="mas:Mahau_1268"/>